<dbReference type="AlphaFoldDB" id="A0AAT9HUP7"/>
<gene>
    <name evidence="2" type="ORF">SHKM778_77790</name>
</gene>
<dbReference type="Pfam" id="PF16363">
    <property type="entry name" value="GDP_Man_Dehyd"/>
    <property type="match status" value="1"/>
</dbReference>
<organism evidence="2">
    <name type="scientific">Streptomyces haneummycinicus</name>
    <dbReference type="NCBI Taxonomy" id="3074435"/>
    <lineage>
        <taxon>Bacteria</taxon>
        <taxon>Bacillati</taxon>
        <taxon>Actinomycetota</taxon>
        <taxon>Actinomycetes</taxon>
        <taxon>Kitasatosporales</taxon>
        <taxon>Streptomycetaceae</taxon>
        <taxon>Streptomyces</taxon>
    </lineage>
</organism>
<dbReference type="InterPro" id="IPR016040">
    <property type="entry name" value="NAD(P)-bd_dom"/>
</dbReference>
<dbReference type="SUPFAM" id="SSF51735">
    <property type="entry name" value="NAD(P)-binding Rossmann-fold domains"/>
    <property type="match status" value="1"/>
</dbReference>
<reference evidence="2" key="1">
    <citation type="submission" date="2024-06" db="EMBL/GenBank/DDBJ databases">
        <authorList>
            <consortium name="consrtm"/>
            <person name="Uemura M."/>
            <person name="Terahara T."/>
        </authorList>
    </citation>
    <scope>NUCLEOTIDE SEQUENCE</scope>
    <source>
        <strain evidence="2">KM77-8</strain>
    </source>
</reference>
<dbReference type="PANTHER" id="PTHR43000">
    <property type="entry name" value="DTDP-D-GLUCOSE 4,6-DEHYDRATASE-RELATED"/>
    <property type="match status" value="1"/>
</dbReference>
<reference evidence="2" key="2">
    <citation type="submission" date="2024-07" db="EMBL/GenBank/DDBJ databases">
        <title>Streptomyces haneummycinica sp. nov., a new antibiotic-producing actinobacterium isolated from marine sediment.</title>
        <authorList>
            <person name="Uemura M."/>
            <person name="Hamada M."/>
            <person name="Hirano S."/>
            <person name="Kobayashi K."/>
            <person name="Ohshiro T."/>
            <person name="Kobayashi T."/>
            <person name="Terahara T."/>
        </authorList>
    </citation>
    <scope>NUCLEOTIDE SEQUENCE</scope>
    <source>
        <strain evidence="2">KM77-8</strain>
    </source>
</reference>
<evidence type="ECO:0000313" key="2">
    <source>
        <dbReference type="EMBL" id="BFO21391.1"/>
    </source>
</evidence>
<accession>A0AAT9HUP7</accession>
<evidence type="ECO:0000259" key="1">
    <source>
        <dbReference type="Pfam" id="PF16363"/>
    </source>
</evidence>
<dbReference type="EMBL" id="AP035768">
    <property type="protein sequence ID" value="BFO21391.1"/>
    <property type="molecule type" value="Genomic_DNA"/>
</dbReference>
<sequence length="160" mass="18507">MRITRCSNNYGPHQFPEKLIPLFISNLLDGRNVPLYGDGSQIRDWLHVEDHCHAIRLVLEAGRPGEIYNIGGGTELSNKELTGRLLDLCDADWTRVDHVPDRKGHDLRYSVDWTKIREELGYRPRHSFEEGLSRTVAWYRDNRAWWGPQERDRSAIGSGP</sequence>
<dbReference type="InterPro" id="IPR036291">
    <property type="entry name" value="NAD(P)-bd_dom_sf"/>
</dbReference>
<dbReference type="Gene3D" id="3.40.50.720">
    <property type="entry name" value="NAD(P)-binding Rossmann-like Domain"/>
    <property type="match status" value="1"/>
</dbReference>
<proteinExistence type="predicted"/>
<protein>
    <recommendedName>
        <fullName evidence="1">NAD(P)-binding domain-containing protein</fullName>
    </recommendedName>
</protein>
<feature type="domain" description="NAD(P)-binding" evidence="1">
    <location>
        <begin position="3"/>
        <end position="134"/>
    </location>
</feature>
<name>A0AAT9HUP7_9ACTN</name>
<dbReference type="Gene3D" id="3.90.25.10">
    <property type="entry name" value="UDP-galactose 4-epimerase, domain 1"/>
    <property type="match status" value="1"/>
</dbReference>